<dbReference type="CDD" id="cd03801">
    <property type="entry name" value="GT4_PimA-like"/>
    <property type="match status" value="1"/>
</dbReference>
<protein>
    <recommendedName>
        <fullName evidence="1">Glycosyl transferase family 1 domain-containing protein</fullName>
    </recommendedName>
</protein>
<dbReference type="Gene3D" id="3.40.50.11930">
    <property type="match status" value="1"/>
</dbReference>
<feature type="domain" description="Glycosyl transferase family 1" evidence="1">
    <location>
        <begin position="215"/>
        <end position="369"/>
    </location>
</feature>
<evidence type="ECO:0000259" key="1">
    <source>
        <dbReference type="Pfam" id="PF00534"/>
    </source>
</evidence>
<dbReference type="PANTHER" id="PTHR46656">
    <property type="entry name" value="PUTATIVE-RELATED"/>
    <property type="match status" value="1"/>
</dbReference>
<name>A0A6C0APN4_9ZZZZ</name>
<dbReference type="Gene3D" id="3.40.50.2000">
    <property type="entry name" value="Glycogen Phosphorylase B"/>
    <property type="match status" value="1"/>
</dbReference>
<evidence type="ECO:0000313" key="2">
    <source>
        <dbReference type="EMBL" id="QHS81285.1"/>
    </source>
</evidence>
<dbReference type="SUPFAM" id="SSF53756">
    <property type="entry name" value="UDP-Glycosyltransferase/glycogen phosphorylase"/>
    <property type="match status" value="1"/>
</dbReference>
<dbReference type="InterPro" id="IPR001296">
    <property type="entry name" value="Glyco_trans_1"/>
</dbReference>
<dbReference type="GO" id="GO:0016757">
    <property type="term" value="F:glycosyltransferase activity"/>
    <property type="evidence" value="ECO:0007669"/>
    <property type="project" value="InterPro"/>
</dbReference>
<organism evidence="2">
    <name type="scientific">viral metagenome</name>
    <dbReference type="NCBI Taxonomy" id="1070528"/>
    <lineage>
        <taxon>unclassified sequences</taxon>
        <taxon>metagenomes</taxon>
        <taxon>organismal metagenomes</taxon>
    </lineage>
</organism>
<accession>A0A6C0APN4</accession>
<reference evidence="2" key="1">
    <citation type="journal article" date="2020" name="Nature">
        <title>Giant virus diversity and host interactions through global metagenomics.</title>
        <authorList>
            <person name="Schulz F."/>
            <person name="Roux S."/>
            <person name="Paez-Espino D."/>
            <person name="Jungbluth S."/>
            <person name="Walsh D.A."/>
            <person name="Denef V.J."/>
            <person name="McMahon K.D."/>
            <person name="Konstantinidis K.T."/>
            <person name="Eloe-Fadrosh E.A."/>
            <person name="Kyrpides N.C."/>
            <person name="Woyke T."/>
        </authorList>
    </citation>
    <scope>NUCLEOTIDE SEQUENCE</scope>
    <source>
        <strain evidence="2">GVMAG-S-1101161-73</strain>
    </source>
</reference>
<dbReference type="PANTHER" id="PTHR46656:SF3">
    <property type="entry name" value="PUTATIVE-RELATED"/>
    <property type="match status" value="1"/>
</dbReference>
<sequence length="441" mass="50565">MLPSYLRSIDEVLVPSKSQETIQTSVHSTTSIQRLRFMLVSTHAQQYTGYSKVSYGILKELSKSPNLELFHYGFQRHPQTPSDFRPYPSNVEVIDATALEQPLQQGFGYQGLLETIRKKNPHVVMIYNDMAVVTRFLEEIRKVATPRPFKVWIYCDQVYENQHQAMIDILNRDSDRVFTFTSHWKKQLKEQGVTRPISVLGHGFDPKIFFTVPRDLARKSLKLPEDAFVIMSLNRNQPRKRYDIMLIAFVELLQKNQEKNIVLLCICDKGEKGGWWLFEVFVRELKKAGLAIEQYGNRLMVSSQDMVFKDEDINVLYNVADLGISTADGEGWGLCTFEQMGVGIPQVVPDLGGYKEYCSKDNSTLVKPKHRYYLPSVHSAVGGEAQVCDPHDVCVAMNSYLNDSEKRNAHGQKAKEKVLTYSWEAATKELISRLQEEHLDL</sequence>
<dbReference type="EMBL" id="MN740732">
    <property type="protein sequence ID" value="QHS81285.1"/>
    <property type="molecule type" value="Genomic_DNA"/>
</dbReference>
<dbReference type="AlphaFoldDB" id="A0A6C0APN4"/>
<proteinExistence type="predicted"/>
<dbReference type="Pfam" id="PF00534">
    <property type="entry name" value="Glycos_transf_1"/>
    <property type="match status" value="1"/>
</dbReference>